<feature type="region of interest" description="Disordered" evidence="1">
    <location>
        <begin position="1"/>
        <end position="54"/>
    </location>
</feature>
<proteinExistence type="predicted"/>
<accession>A0A5B0RUC9</accession>
<gene>
    <name evidence="3" type="ORF">PGTUg99_026463</name>
</gene>
<evidence type="ECO:0000259" key="2">
    <source>
        <dbReference type="Pfam" id="PF14303"/>
    </source>
</evidence>
<reference evidence="3 4" key="1">
    <citation type="submission" date="2019-05" db="EMBL/GenBank/DDBJ databases">
        <title>Emergence of the Ug99 lineage of the wheat stem rust pathogen through somatic hybridization.</title>
        <authorList>
            <person name="Li F."/>
            <person name="Upadhyaya N.M."/>
            <person name="Sperschneider J."/>
            <person name="Matny O."/>
            <person name="Nguyen-Phuc H."/>
            <person name="Mago R."/>
            <person name="Raley C."/>
            <person name="Miller M.E."/>
            <person name="Silverstein K.A.T."/>
            <person name="Henningsen E."/>
            <person name="Hirsch C.D."/>
            <person name="Visser B."/>
            <person name="Pretorius Z.A."/>
            <person name="Steffenson B.J."/>
            <person name="Schwessinger B."/>
            <person name="Dodds P.N."/>
            <person name="Figueroa M."/>
        </authorList>
    </citation>
    <scope>NUCLEOTIDE SEQUENCE [LARGE SCALE GENOMIC DNA]</scope>
    <source>
        <strain evidence="3 4">Ug99</strain>
    </source>
</reference>
<name>A0A5B0RUC9_PUCGR</name>
<feature type="domain" description="No apical meristem-associated C-terminal" evidence="2">
    <location>
        <begin position="2"/>
        <end position="151"/>
    </location>
</feature>
<feature type="compositionally biased region" description="Polar residues" evidence="1">
    <location>
        <begin position="38"/>
        <end position="48"/>
    </location>
</feature>
<sequence>MLVKCPKWNSYTQDNKRKVAAKKKRPRSPSEEAPSTVMDESTPGQSDAVSDFEGTADEVATLDRPIGKKKAKLAHQLAMKDTAWKEDIARAHGGLASQSKRNNDILNTDSRSLQIIAQNGLTAAQLAIMNKDLNGLDDEQKEYFKLKRAKILRGLQSTTETSSTQSQG</sequence>
<organism evidence="3 4">
    <name type="scientific">Puccinia graminis f. sp. tritici</name>
    <dbReference type="NCBI Taxonomy" id="56615"/>
    <lineage>
        <taxon>Eukaryota</taxon>
        <taxon>Fungi</taxon>
        <taxon>Dikarya</taxon>
        <taxon>Basidiomycota</taxon>
        <taxon>Pucciniomycotina</taxon>
        <taxon>Pucciniomycetes</taxon>
        <taxon>Pucciniales</taxon>
        <taxon>Pucciniaceae</taxon>
        <taxon>Puccinia</taxon>
    </lineage>
</organism>
<dbReference type="Pfam" id="PF14303">
    <property type="entry name" value="NAM-associated"/>
    <property type="match status" value="1"/>
</dbReference>
<protein>
    <recommendedName>
        <fullName evidence="2">No apical meristem-associated C-terminal domain-containing protein</fullName>
    </recommendedName>
</protein>
<evidence type="ECO:0000313" key="3">
    <source>
        <dbReference type="EMBL" id="KAA1129531.1"/>
    </source>
</evidence>
<dbReference type="Proteomes" id="UP000325313">
    <property type="component" value="Unassembled WGS sequence"/>
</dbReference>
<comment type="caution">
    <text evidence="3">The sequence shown here is derived from an EMBL/GenBank/DDBJ whole genome shotgun (WGS) entry which is preliminary data.</text>
</comment>
<feature type="compositionally biased region" description="Basic residues" evidence="1">
    <location>
        <begin position="18"/>
        <end position="27"/>
    </location>
</feature>
<evidence type="ECO:0000256" key="1">
    <source>
        <dbReference type="SAM" id="MobiDB-lite"/>
    </source>
</evidence>
<dbReference type="AlphaFoldDB" id="A0A5B0RUC9"/>
<evidence type="ECO:0000313" key="4">
    <source>
        <dbReference type="Proteomes" id="UP000325313"/>
    </source>
</evidence>
<dbReference type="EMBL" id="VDEP01000136">
    <property type="protein sequence ID" value="KAA1129531.1"/>
    <property type="molecule type" value="Genomic_DNA"/>
</dbReference>
<dbReference type="InterPro" id="IPR029466">
    <property type="entry name" value="NAM-associated_C"/>
</dbReference>